<dbReference type="SUPFAM" id="SSF52540">
    <property type="entry name" value="P-loop containing nucleoside triphosphate hydrolases"/>
    <property type="match status" value="1"/>
</dbReference>
<name>A0AAD7MW94_9AGAR</name>
<accession>A0AAD7MW94</accession>
<proteinExistence type="predicted"/>
<gene>
    <name evidence="1" type="ORF">B0H16DRAFT_1731606</name>
</gene>
<reference evidence="1" key="1">
    <citation type="submission" date="2023-03" db="EMBL/GenBank/DDBJ databases">
        <title>Massive genome expansion in bonnet fungi (Mycena s.s.) driven by repeated elements and novel gene families across ecological guilds.</title>
        <authorList>
            <consortium name="Lawrence Berkeley National Laboratory"/>
            <person name="Harder C.B."/>
            <person name="Miyauchi S."/>
            <person name="Viragh M."/>
            <person name="Kuo A."/>
            <person name="Thoen E."/>
            <person name="Andreopoulos B."/>
            <person name="Lu D."/>
            <person name="Skrede I."/>
            <person name="Drula E."/>
            <person name="Henrissat B."/>
            <person name="Morin E."/>
            <person name="Kohler A."/>
            <person name="Barry K."/>
            <person name="LaButti K."/>
            <person name="Morin E."/>
            <person name="Salamov A."/>
            <person name="Lipzen A."/>
            <person name="Mereny Z."/>
            <person name="Hegedus B."/>
            <person name="Baldrian P."/>
            <person name="Stursova M."/>
            <person name="Weitz H."/>
            <person name="Taylor A."/>
            <person name="Grigoriev I.V."/>
            <person name="Nagy L.G."/>
            <person name="Martin F."/>
            <person name="Kauserud H."/>
        </authorList>
    </citation>
    <scope>NUCLEOTIDE SEQUENCE</scope>
    <source>
        <strain evidence="1">CBHHK182m</strain>
    </source>
</reference>
<evidence type="ECO:0000313" key="2">
    <source>
        <dbReference type="Proteomes" id="UP001215598"/>
    </source>
</evidence>
<sequence length="184" mass="20381">MLKELCEEFLKHLQGVLPVLEKLQKESQGFRGRVKEVLKAGSTASKIMAYQKSIQQLQSDFKFMTLVDIGFKVNEIQVSLTSVDHITIPVDQSVHDCPPPSRIFQGRQTILAKMHKFFTPDSGKQLIYVLHGLGGAGKTHIALKFIQESPANFSDTFFVDASTLDTINTSLKNIAKCKSAGDLA</sequence>
<organism evidence="1 2">
    <name type="scientific">Mycena metata</name>
    <dbReference type="NCBI Taxonomy" id="1033252"/>
    <lineage>
        <taxon>Eukaryota</taxon>
        <taxon>Fungi</taxon>
        <taxon>Dikarya</taxon>
        <taxon>Basidiomycota</taxon>
        <taxon>Agaricomycotina</taxon>
        <taxon>Agaricomycetes</taxon>
        <taxon>Agaricomycetidae</taxon>
        <taxon>Agaricales</taxon>
        <taxon>Marasmiineae</taxon>
        <taxon>Mycenaceae</taxon>
        <taxon>Mycena</taxon>
    </lineage>
</organism>
<evidence type="ECO:0008006" key="3">
    <source>
        <dbReference type="Google" id="ProtNLM"/>
    </source>
</evidence>
<keyword evidence="2" id="KW-1185">Reference proteome</keyword>
<comment type="caution">
    <text evidence="1">The sequence shown here is derived from an EMBL/GenBank/DDBJ whole genome shotgun (WGS) entry which is preliminary data.</text>
</comment>
<dbReference type="EMBL" id="JARKIB010000130">
    <property type="protein sequence ID" value="KAJ7734845.1"/>
    <property type="molecule type" value="Genomic_DNA"/>
</dbReference>
<dbReference type="Gene3D" id="3.40.50.300">
    <property type="entry name" value="P-loop containing nucleotide triphosphate hydrolases"/>
    <property type="match status" value="1"/>
</dbReference>
<dbReference type="InterPro" id="IPR027417">
    <property type="entry name" value="P-loop_NTPase"/>
</dbReference>
<dbReference type="AlphaFoldDB" id="A0AAD7MW94"/>
<evidence type="ECO:0000313" key="1">
    <source>
        <dbReference type="EMBL" id="KAJ7734845.1"/>
    </source>
</evidence>
<dbReference type="Proteomes" id="UP001215598">
    <property type="component" value="Unassembled WGS sequence"/>
</dbReference>
<protein>
    <recommendedName>
        <fullName evidence="3">NB-ARC domain-containing protein</fullName>
    </recommendedName>
</protein>